<accession>A0AAW1ISK8</accession>
<sequence length="296" mass="34080">MGTKKVVIICIYRSPNGNFNVFLDGLLLLLETYDACNQLLMVCGDFNVNFEVGGNRARDIVNLFESFNMRPLINEPTRITADSATLLDNIFTNVALDDLEVIIGDSGVSDHCYQLVHAGLGSCDGPVVAKFVEKRIYNHANISRFQSLLNSEDWSRTYSSSDPNVCFENFHNTFKYYFDIAFPLRRFRAETNCNIPWYNSQLRNFANDLRDLHKLYKKYGDPDLYAAYLTNKEHYTKMVGLAKQTYYENLLSSKRNICKTSWEIIKQEIGDRPKNNFQVLNESGDLATDPKIIFRF</sequence>
<dbReference type="InterPro" id="IPR036691">
    <property type="entry name" value="Endo/exonu/phosph_ase_sf"/>
</dbReference>
<dbReference type="PANTHER" id="PTHR33776">
    <property type="entry name" value="ENDO/EXONUCLEASE/PHOSPHATASE DOMAIN-CONTAINING PROTEIN"/>
    <property type="match status" value="1"/>
</dbReference>
<dbReference type="Pfam" id="PF14529">
    <property type="entry name" value="Exo_endo_phos_2"/>
    <property type="match status" value="1"/>
</dbReference>
<proteinExistence type="predicted"/>
<gene>
    <name evidence="2" type="ORF">QE152_g34860</name>
</gene>
<dbReference type="Proteomes" id="UP001458880">
    <property type="component" value="Unassembled WGS sequence"/>
</dbReference>
<keyword evidence="2" id="KW-0378">Hydrolase</keyword>
<dbReference type="AlphaFoldDB" id="A0AAW1ISK8"/>
<protein>
    <submittedName>
        <fullName evidence="2">Endonuclease-reverse transcriptase</fullName>
    </submittedName>
</protein>
<organism evidence="2 3">
    <name type="scientific">Popillia japonica</name>
    <name type="common">Japanese beetle</name>
    <dbReference type="NCBI Taxonomy" id="7064"/>
    <lineage>
        <taxon>Eukaryota</taxon>
        <taxon>Metazoa</taxon>
        <taxon>Ecdysozoa</taxon>
        <taxon>Arthropoda</taxon>
        <taxon>Hexapoda</taxon>
        <taxon>Insecta</taxon>
        <taxon>Pterygota</taxon>
        <taxon>Neoptera</taxon>
        <taxon>Endopterygota</taxon>
        <taxon>Coleoptera</taxon>
        <taxon>Polyphaga</taxon>
        <taxon>Scarabaeiformia</taxon>
        <taxon>Scarabaeidae</taxon>
        <taxon>Rutelinae</taxon>
        <taxon>Popillia</taxon>
    </lineage>
</organism>
<evidence type="ECO:0000313" key="2">
    <source>
        <dbReference type="EMBL" id="KAK9692858.1"/>
    </source>
</evidence>
<reference evidence="2 3" key="1">
    <citation type="journal article" date="2024" name="BMC Genomics">
        <title>De novo assembly and annotation of Popillia japonica's genome with initial clues to its potential as an invasive pest.</title>
        <authorList>
            <person name="Cucini C."/>
            <person name="Boschi S."/>
            <person name="Funari R."/>
            <person name="Cardaioli E."/>
            <person name="Iannotti N."/>
            <person name="Marturano G."/>
            <person name="Paoli F."/>
            <person name="Bruttini M."/>
            <person name="Carapelli A."/>
            <person name="Frati F."/>
            <person name="Nardi F."/>
        </authorList>
    </citation>
    <scope>NUCLEOTIDE SEQUENCE [LARGE SCALE GENOMIC DNA]</scope>
    <source>
        <strain evidence="2">DMR45628</strain>
    </source>
</reference>
<dbReference type="PANTHER" id="PTHR33776:SF4">
    <property type="entry name" value="ENDONUCLEASE_EXONUCLEASE_PHOSPHATASE DOMAIN-CONTAINING PROTEIN"/>
    <property type="match status" value="1"/>
</dbReference>
<name>A0AAW1ISK8_POPJA</name>
<dbReference type="SUPFAM" id="SSF56219">
    <property type="entry name" value="DNase I-like"/>
    <property type="match status" value="1"/>
</dbReference>
<feature type="domain" description="Endonuclease/exonuclease/phosphatase" evidence="1">
    <location>
        <begin position="7"/>
        <end position="113"/>
    </location>
</feature>
<dbReference type="InterPro" id="IPR005135">
    <property type="entry name" value="Endo/exonuclease/phosphatase"/>
</dbReference>
<keyword evidence="2" id="KW-0255">Endonuclease</keyword>
<dbReference type="Gene3D" id="3.60.10.10">
    <property type="entry name" value="Endonuclease/exonuclease/phosphatase"/>
    <property type="match status" value="1"/>
</dbReference>
<dbReference type="GO" id="GO:0004519">
    <property type="term" value="F:endonuclease activity"/>
    <property type="evidence" value="ECO:0007669"/>
    <property type="project" value="UniProtKB-KW"/>
</dbReference>
<keyword evidence="3" id="KW-1185">Reference proteome</keyword>
<dbReference type="EMBL" id="JASPKY010000563">
    <property type="protein sequence ID" value="KAK9692858.1"/>
    <property type="molecule type" value="Genomic_DNA"/>
</dbReference>
<comment type="caution">
    <text evidence="2">The sequence shown here is derived from an EMBL/GenBank/DDBJ whole genome shotgun (WGS) entry which is preliminary data.</text>
</comment>
<evidence type="ECO:0000259" key="1">
    <source>
        <dbReference type="Pfam" id="PF14529"/>
    </source>
</evidence>
<evidence type="ECO:0000313" key="3">
    <source>
        <dbReference type="Proteomes" id="UP001458880"/>
    </source>
</evidence>
<keyword evidence="2" id="KW-0540">Nuclease</keyword>